<organism evidence="2 3">
    <name type="scientific">Desulforhopalus singaporensis</name>
    <dbReference type="NCBI Taxonomy" id="91360"/>
    <lineage>
        <taxon>Bacteria</taxon>
        <taxon>Pseudomonadati</taxon>
        <taxon>Thermodesulfobacteriota</taxon>
        <taxon>Desulfobulbia</taxon>
        <taxon>Desulfobulbales</taxon>
        <taxon>Desulfocapsaceae</taxon>
        <taxon>Desulforhopalus</taxon>
    </lineage>
</organism>
<evidence type="ECO:0008006" key="4">
    <source>
        <dbReference type="Google" id="ProtNLM"/>
    </source>
</evidence>
<proteinExistence type="predicted"/>
<name>A0A1H0TMJ2_9BACT</name>
<dbReference type="RefSeq" id="WP_092224506.1">
    <property type="nucleotide sequence ID" value="NZ_FNJI01000025.1"/>
</dbReference>
<evidence type="ECO:0000313" key="2">
    <source>
        <dbReference type="EMBL" id="SDP54756.1"/>
    </source>
</evidence>
<dbReference type="SUPFAM" id="SSF48695">
    <property type="entry name" value="Multiheme cytochromes"/>
    <property type="match status" value="1"/>
</dbReference>
<dbReference type="Proteomes" id="UP000199073">
    <property type="component" value="Unassembled WGS sequence"/>
</dbReference>
<keyword evidence="1" id="KW-0732">Signal</keyword>
<evidence type="ECO:0000313" key="3">
    <source>
        <dbReference type="Proteomes" id="UP000199073"/>
    </source>
</evidence>
<protein>
    <recommendedName>
        <fullName evidence="4">Cytochrome c-552/4 domain-containing protein</fullName>
    </recommendedName>
</protein>
<dbReference type="AlphaFoldDB" id="A0A1H0TMJ2"/>
<keyword evidence="3" id="KW-1185">Reference proteome</keyword>
<evidence type="ECO:0000256" key="1">
    <source>
        <dbReference type="SAM" id="SignalP"/>
    </source>
</evidence>
<dbReference type="InterPro" id="IPR036280">
    <property type="entry name" value="Multihaem_cyt_sf"/>
</dbReference>
<reference evidence="2 3" key="1">
    <citation type="submission" date="2016-10" db="EMBL/GenBank/DDBJ databases">
        <authorList>
            <person name="de Groot N.N."/>
        </authorList>
    </citation>
    <scope>NUCLEOTIDE SEQUENCE [LARGE SCALE GENOMIC DNA]</scope>
    <source>
        <strain evidence="2 3">DSM 12130</strain>
    </source>
</reference>
<sequence>MKKIIVAATLLYCFSVPKVLWGAAVVPPEIDMPGTQPLEVSLESPNRCLNCHKNYETNPRVEPGFGWMGGAMGNAGRDPIFWATLAIAEQGFDGVGDLCIRCHSAGGWIGGRSTPTDGSGLRASDENGIDCDTCHQMTNPDMGEHTGVMVDPFIANQGDSLDPAQAGEGYYGSGMYSMSNSYGKLGPYGDTVARHQFTESNFHRDVDFCGTCHDVSNPAVGDLAPNSGTQDGAPDVVNSWDFAPVGAPNPGGLREEKAAFNNPPYGYGIVERTFSEYKSSPLSATLVDSFWSLPQDLQDPRGSLYNAYMNSTTEETRSANYIDDATNPDETSKRYFSCQTCHMRAITGRGCDKNGAPNRLDQPMHDQTGGNYWVYPLVKYQDQQGTLRLGGGLTAEQVEALDDGVLRAKSHLSQAATLDVAGNMVRITNMTGHKLITGYPEGRRMWLNIKWYDSSGAELPDHEIGAWGPLVDNNGDPVIMVNPRDQQEFIPKSIINLEDPNLKVYEVHPAMTQEWADMLVGLGYPEAMPLSFDRITGRVDFTLGQLAALEPGSYYQTFHFALNNYVASDNRIPPYRMSYDEARKRNALPVPDGQYGGAPGGVYQHWDEFDIAQIAPQGAVAADLTLYYQGTSWEYVQFLYQAVSAGPGDPAKPFPYPVSLFLADEGKNFLDGWVNAKDANNNSMVPPQVMATAVWGSAACVAEPEICDDTVDNDCDGIVDCNDTDCSGTPECPSLIEYPFCFDGLDNDFDGAVDCDDRTDCDGQSETTVCGLGVCSSTGTRSCSNGTLVETVACIPLEPTEPNVELSCDDGLDNDCDGDVDFSDADCPVCAVYTDKAGCNGDPNCTWNGNPNTGSCQEIQVTQCSDFVTRSECLTQPSCTWDNKTKTCVSL</sequence>
<feature type="signal peptide" evidence="1">
    <location>
        <begin position="1"/>
        <end position="22"/>
    </location>
</feature>
<dbReference type="OrthoDB" id="9814800at2"/>
<dbReference type="STRING" id="91360.SAMN05660330_03138"/>
<dbReference type="EMBL" id="FNJI01000025">
    <property type="protein sequence ID" value="SDP54756.1"/>
    <property type="molecule type" value="Genomic_DNA"/>
</dbReference>
<gene>
    <name evidence="2" type="ORF">SAMN05660330_03138</name>
</gene>
<feature type="chain" id="PRO_5011558241" description="Cytochrome c-552/4 domain-containing protein" evidence="1">
    <location>
        <begin position="23"/>
        <end position="891"/>
    </location>
</feature>
<accession>A0A1H0TMJ2</accession>